<feature type="binding site" evidence="6">
    <location>
        <position position="87"/>
    </location>
    <ligand>
        <name>Mg(2+)</name>
        <dbReference type="ChEBI" id="CHEBI:18420"/>
        <note>ligand shared between all trimeric partners</note>
    </ligand>
</feature>
<evidence type="ECO:0000256" key="5">
    <source>
        <dbReference type="PIRSR" id="PIRSR000699-1"/>
    </source>
</evidence>
<dbReference type="PROSITE" id="PS51095">
    <property type="entry name" value="PTS_EIIA_TYPE_3"/>
    <property type="match status" value="1"/>
</dbReference>
<feature type="modified residue" description="Phosphohistidine; by HPr" evidence="7">
    <location>
        <position position="84"/>
    </location>
</feature>
<dbReference type="KEGG" id="caer:CSV91_07810"/>
<dbReference type="RefSeq" id="WP_089572593.1">
    <property type="nucleotide sequence ID" value="NZ_CP024160.1"/>
</dbReference>
<evidence type="ECO:0000256" key="1">
    <source>
        <dbReference type="ARBA" id="ARBA00022448"/>
    </source>
</evidence>
<dbReference type="InterPro" id="IPR003188">
    <property type="entry name" value="PTS_IIA_lac/cel"/>
</dbReference>
<evidence type="ECO:0000256" key="6">
    <source>
        <dbReference type="PIRSR" id="PIRSR000699-2"/>
    </source>
</evidence>
<dbReference type="AlphaFoldDB" id="A0A2D1TYM6"/>
<keyword evidence="3" id="KW-0808">Transferase</keyword>
<keyword evidence="1" id="KW-0813">Transport</keyword>
<dbReference type="CDD" id="cd00215">
    <property type="entry name" value="PTS_IIA_lac"/>
    <property type="match status" value="1"/>
</dbReference>
<dbReference type="GO" id="GO:0009401">
    <property type="term" value="P:phosphoenolpyruvate-dependent sugar phosphotransferase system"/>
    <property type="evidence" value="ECO:0007669"/>
    <property type="project" value="UniProtKB-KW"/>
</dbReference>
<dbReference type="EMBL" id="CP024160">
    <property type="protein sequence ID" value="ATP54440.1"/>
    <property type="molecule type" value="Genomic_DNA"/>
</dbReference>
<name>A0A2D1TYM6_9ACTN</name>
<dbReference type="Proteomes" id="UP000225608">
    <property type="component" value="Chromosome"/>
</dbReference>
<evidence type="ECO:0000313" key="9">
    <source>
        <dbReference type="Proteomes" id="UP000225608"/>
    </source>
</evidence>
<keyword evidence="6" id="KW-0479">Metal-binding</keyword>
<dbReference type="PIRSF" id="PIRSF000699">
    <property type="entry name" value="PTS_IILac_III"/>
    <property type="match status" value="1"/>
</dbReference>
<dbReference type="GO" id="GO:0016740">
    <property type="term" value="F:transferase activity"/>
    <property type="evidence" value="ECO:0007669"/>
    <property type="project" value="UniProtKB-KW"/>
</dbReference>
<feature type="active site" description="Tele-phosphohistidine intermediate" evidence="5">
    <location>
        <position position="84"/>
    </location>
</feature>
<keyword evidence="2" id="KW-0762">Sugar transport</keyword>
<sequence length="113" mass="12574">MSEIKQEAIDQFEMTCFSIVAQVGSARSCYLEAITCAENGDFEAARKLIDEGNVVFNAGHDAHMKLLQQEASGEELPFRIILLHAEDQLMSAEGFRILAERFITVYQRMGASA</sequence>
<proteinExistence type="predicted"/>
<dbReference type="PANTHER" id="PTHR34382:SF7">
    <property type="entry name" value="PTS SYSTEM N,N'-DIACETYLCHITOBIOSE-SPECIFIC EIIA COMPONENT"/>
    <property type="match status" value="1"/>
</dbReference>
<evidence type="ECO:0000256" key="3">
    <source>
        <dbReference type="ARBA" id="ARBA00022679"/>
    </source>
</evidence>
<dbReference type="PANTHER" id="PTHR34382">
    <property type="entry name" value="PTS SYSTEM N,N'-DIACETYLCHITOBIOSE-SPECIFIC EIIA COMPONENT"/>
    <property type="match status" value="1"/>
</dbReference>
<comment type="cofactor">
    <cofactor evidence="6">
        <name>Mg(2+)</name>
        <dbReference type="ChEBI" id="CHEBI:18420"/>
    </cofactor>
    <text evidence="6">Binds 1 Mg(2+) ion per trimer.</text>
</comment>
<keyword evidence="4" id="KW-0598">Phosphotransferase system</keyword>
<keyword evidence="6" id="KW-0460">Magnesium</keyword>
<dbReference type="Pfam" id="PF02255">
    <property type="entry name" value="PTS_IIA"/>
    <property type="match status" value="1"/>
</dbReference>
<evidence type="ECO:0000256" key="4">
    <source>
        <dbReference type="ARBA" id="ARBA00022683"/>
    </source>
</evidence>
<reference evidence="8 9" key="1">
    <citation type="submission" date="2017-10" db="EMBL/GenBank/DDBJ databases">
        <title>Complete genome sequence of Collinsella aerofaciens isolated from the gut of a healthy adult Indian.</title>
        <authorList>
            <person name="Bag S."/>
            <person name="Ghosh T.S."/>
            <person name="Das B."/>
        </authorList>
    </citation>
    <scope>NUCLEOTIDE SEQUENCE [LARGE SCALE GENOMIC DNA]</scope>
    <source>
        <strain evidence="9">indica</strain>
    </source>
</reference>
<dbReference type="GO" id="GO:0046872">
    <property type="term" value="F:metal ion binding"/>
    <property type="evidence" value="ECO:0007669"/>
    <property type="project" value="UniProtKB-KW"/>
</dbReference>
<dbReference type="InterPro" id="IPR036542">
    <property type="entry name" value="PTS_IIA_lac/cel_sf"/>
</dbReference>
<evidence type="ECO:0000256" key="7">
    <source>
        <dbReference type="PROSITE-ProRule" id="PRU00418"/>
    </source>
</evidence>
<organism evidence="8 9">
    <name type="scientific">Collinsella aerofaciens</name>
    <dbReference type="NCBI Taxonomy" id="74426"/>
    <lineage>
        <taxon>Bacteria</taxon>
        <taxon>Bacillati</taxon>
        <taxon>Actinomycetota</taxon>
        <taxon>Coriobacteriia</taxon>
        <taxon>Coriobacteriales</taxon>
        <taxon>Coriobacteriaceae</taxon>
        <taxon>Collinsella</taxon>
    </lineage>
</organism>
<protein>
    <submittedName>
        <fullName evidence="8">PTS lactose/cellobiose transporter subunit IIA</fullName>
    </submittedName>
</protein>
<dbReference type="Gene3D" id="1.20.58.80">
    <property type="entry name" value="Phosphotransferase system, lactose/cellobiose-type IIA subunit"/>
    <property type="match status" value="1"/>
</dbReference>
<dbReference type="SUPFAM" id="SSF46973">
    <property type="entry name" value="Enzyme IIa from lactose specific PTS, IIa-lac"/>
    <property type="match status" value="1"/>
</dbReference>
<gene>
    <name evidence="8" type="ORF">CSV91_07810</name>
</gene>
<evidence type="ECO:0000313" key="8">
    <source>
        <dbReference type="EMBL" id="ATP54440.1"/>
    </source>
</evidence>
<accession>A0A2D1TYM6</accession>
<evidence type="ECO:0000256" key="2">
    <source>
        <dbReference type="ARBA" id="ARBA00022597"/>
    </source>
</evidence>